<dbReference type="RefSeq" id="WP_229931963.1">
    <property type="nucleotide sequence ID" value="NZ_CAJHOF010000001.1"/>
</dbReference>
<dbReference type="PANTHER" id="PTHR34227">
    <property type="entry name" value="CHAPERONE PROTEIN YCDY"/>
    <property type="match status" value="1"/>
</dbReference>
<accession>A0ABM8Q217</accession>
<dbReference type="PANTHER" id="PTHR34227:SF1">
    <property type="entry name" value="DIMETHYL SULFOXIDE REDUCTASE CHAPERONE-RELATED"/>
    <property type="match status" value="1"/>
</dbReference>
<gene>
    <name evidence="2" type="primary">torD</name>
    <name evidence="2" type="ORF">LMG7974_00137</name>
</gene>
<proteinExistence type="predicted"/>
<dbReference type="Pfam" id="PF02613">
    <property type="entry name" value="Nitrate_red_del"/>
    <property type="match status" value="1"/>
</dbReference>
<evidence type="ECO:0000313" key="2">
    <source>
        <dbReference type="EMBL" id="CAD7286894.1"/>
    </source>
</evidence>
<name>A0ABM8Q217_9BACT</name>
<evidence type="ECO:0000256" key="1">
    <source>
        <dbReference type="ARBA" id="ARBA00023186"/>
    </source>
</evidence>
<reference evidence="2 3" key="1">
    <citation type="submission" date="2020-11" db="EMBL/GenBank/DDBJ databases">
        <authorList>
            <person name="Peeters C."/>
        </authorList>
    </citation>
    <scope>NUCLEOTIDE SEQUENCE [LARGE SCALE GENOMIC DNA]</scope>
    <source>
        <strain evidence="2 3">LMG 7974</strain>
    </source>
</reference>
<keyword evidence="1" id="KW-0143">Chaperone</keyword>
<dbReference type="InterPro" id="IPR020945">
    <property type="entry name" value="DMSO/NO3_reduct_chaperone"/>
</dbReference>
<sequence length="214" mass="25342">MKEMMSELKISLAKEDMLRRIFLIEISDENFAEILKISNDFDEISKNHKLLSDIKNTINTKNTDETRYEYNRLFVGPRRPKAVPYESTYFDYKNMFGTQTMDVRAYYQSVGLKIDSELFDKIPDDHIGYEFQFLYYLSYLALDKLSQNELDAVYEILELKAEFINAHPSKWFDKFTQAITNESSFEIFCSLASFLNKYLQNEINKLKKILAKNK</sequence>
<protein>
    <submittedName>
        <fullName evidence="2">Chaperone protein TorD</fullName>
    </submittedName>
</protein>
<dbReference type="InterPro" id="IPR050289">
    <property type="entry name" value="TorD/DmsD_chaperones"/>
</dbReference>
<organism evidence="2 3">
    <name type="scientific">Campylobacter majalis</name>
    <dbReference type="NCBI Taxonomy" id="2790656"/>
    <lineage>
        <taxon>Bacteria</taxon>
        <taxon>Pseudomonadati</taxon>
        <taxon>Campylobacterota</taxon>
        <taxon>Epsilonproteobacteria</taxon>
        <taxon>Campylobacterales</taxon>
        <taxon>Campylobacteraceae</taxon>
        <taxon>Campylobacter</taxon>
    </lineage>
</organism>
<dbReference type="EMBL" id="CAJHOF010000001">
    <property type="protein sequence ID" value="CAD7286894.1"/>
    <property type="molecule type" value="Genomic_DNA"/>
</dbReference>
<keyword evidence="3" id="KW-1185">Reference proteome</keyword>
<dbReference type="InterPro" id="IPR036411">
    <property type="entry name" value="TorD-like_sf"/>
</dbReference>
<dbReference type="SUPFAM" id="SSF89155">
    <property type="entry name" value="TorD-like"/>
    <property type="match status" value="1"/>
</dbReference>
<comment type="caution">
    <text evidence="2">The sequence shown here is derived from an EMBL/GenBank/DDBJ whole genome shotgun (WGS) entry which is preliminary data.</text>
</comment>
<dbReference type="Proteomes" id="UP000789803">
    <property type="component" value="Unassembled WGS sequence"/>
</dbReference>
<dbReference type="Gene3D" id="1.10.3480.10">
    <property type="entry name" value="TorD-like"/>
    <property type="match status" value="1"/>
</dbReference>
<evidence type="ECO:0000313" key="3">
    <source>
        <dbReference type="Proteomes" id="UP000789803"/>
    </source>
</evidence>